<name>A0ABX0BPJ7_9PSEU</name>
<organism evidence="1 2">
    <name type="scientific">Amycolatopsis rubida</name>
    <dbReference type="NCBI Taxonomy" id="112413"/>
    <lineage>
        <taxon>Bacteria</taxon>
        <taxon>Bacillati</taxon>
        <taxon>Actinomycetota</taxon>
        <taxon>Actinomycetes</taxon>
        <taxon>Pseudonocardiales</taxon>
        <taxon>Pseudonocardiaceae</taxon>
        <taxon>Amycolatopsis</taxon>
    </lineage>
</organism>
<dbReference type="EMBL" id="JAAGNC010000030">
    <property type="protein sequence ID" value="NEC54730.1"/>
    <property type="molecule type" value="Genomic_DNA"/>
</dbReference>
<evidence type="ECO:0000313" key="1">
    <source>
        <dbReference type="EMBL" id="NEC54730.1"/>
    </source>
</evidence>
<gene>
    <name evidence="1" type="ORF">G3I59_03730</name>
</gene>
<keyword evidence="2" id="KW-1185">Reference proteome</keyword>
<dbReference type="RefSeq" id="WP_067587381.1">
    <property type="nucleotide sequence ID" value="NZ_JAAGNC010000030.1"/>
</dbReference>
<comment type="caution">
    <text evidence="1">The sequence shown here is derived from an EMBL/GenBank/DDBJ whole genome shotgun (WGS) entry which is preliminary data.</text>
</comment>
<dbReference type="Proteomes" id="UP000470404">
    <property type="component" value="Unassembled WGS sequence"/>
</dbReference>
<proteinExistence type="predicted"/>
<sequence>MSCAIRLLQPPRLVWPTTEVGTCYLVGEQAGCLLEGRPAEWLDSASDDFAGFVAARRAVGSAVHGLLVRLRRVLPGRAGRPARTHRRTRRSGCLRGGTRTLAAGLAECRSLDRVLLTWAADNEPSRRVILSNGGAPDGRGRGENRFRFDLAADGVSRRGNGA</sequence>
<protein>
    <submittedName>
        <fullName evidence="1">GNAT family N-acetyltransferase</fullName>
    </submittedName>
</protein>
<reference evidence="1 2" key="1">
    <citation type="submission" date="2020-01" db="EMBL/GenBank/DDBJ databases">
        <title>Insect and environment-associated Actinomycetes.</title>
        <authorList>
            <person name="Currrie C."/>
            <person name="Chevrette M."/>
            <person name="Carlson C."/>
            <person name="Stubbendieck R."/>
            <person name="Wendt-Pienkowski E."/>
        </authorList>
    </citation>
    <scope>NUCLEOTIDE SEQUENCE [LARGE SCALE GENOMIC DNA]</scope>
    <source>
        <strain evidence="1 2">SID8386</strain>
    </source>
</reference>
<evidence type="ECO:0000313" key="2">
    <source>
        <dbReference type="Proteomes" id="UP000470404"/>
    </source>
</evidence>
<accession>A0ABX0BPJ7</accession>